<evidence type="ECO:0000256" key="10">
    <source>
        <dbReference type="ARBA" id="ARBA00023002"/>
    </source>
</evidence>
<keyword evidence="12" id="KW-0411">Iron-sulfur</keyword>
<evidence type="ECO:0000256" key="2">
    <source>
        <dbReference type="ARBA" id="ARBA00004691"/>
    </source>
</evidence>
<reference evidence="17 18" key="1">
    <citation type="submission" date="2022-03" db="EMBL/GenBank/DDBJ databases">
        <title>Novel taxa within the pig intestine.</title>
        <authorList>
            <person name="Wylensek D."/>
            <person name="Bishof K."/>
            <person name="Afrizal A."/>
            <person name="Clavel T."/>
        </authorList>
    </citation>
    <scope>NUCLEOTIDE SEQUENCE [LARGE SCALE GENOMIC DNA]</scope>
    <source>
        <strain evidence="17 18">CLA-KB-P133</strain>
    </source>
</reference>
<dbReference type="AlphaFoldDB" id="A0AB35TZ99"/>
<dbReference type="GO" id="GO:0008616">
    <property type="term" value="P:tRNA queuosine(34) biosynthetic process"/>
    <property type="evidence" value="ECO:0007669"/>
    <property type="project" value="UniProtKB-KW"/>
</dbReference>
<evidence type="ECO:0000256" key="5">
    <source>
        <dbReference type="ARBA" id="ARBA00016895"/>
    </source>
</evidence>
<protein>
    <recommendedName>
        <fullName evidence="5">Epoxyqueuosine reductase QueH</fullName>
        <ecNumber evidence="4">1.17.99.6</ecNumber>
    </recommendedName>
    <alternativeName>
        <fullName evidence="15">Queuosine biosynthesis protein QueH</fullName>
    </alternativeName>
</protein>
<comment type="caution">
    <text evidence="17">The sequence shown here is derived from an EMBL/GenBank/DDBJ whole genome shotgun (WGS) entry which is preliminary data.</text>
</comment>
<comment type="similarity">
    <text evidence="3">Belongs to the QueH family.</text>
</comment>
<keyword evidence="18" id="KW-1185">Reference proteome</keyword>
<name>A0AB35TZ99_9FIRM</name>
<comment type="function">
    <text evidence="1">Catalyzes the conversion of epoxyqueuosine (oQ) to queuosine (Q), which is a hypermodified base found in the wobble positions of tRNA(Asp), tRNA(Asn), tRNA(His) and tRNA(Tyr).</text>
</comment>
<dbReference type="Pfam" id="PF02677">
    <property type="entry name" value="QueH"/>
    <property type="match status" value="1"/>
</dbReference>
<dbReference type="InterPro" id="IPR003828">
    <property type="entry name" value="QueH"/>
</dbReference>
<evidence type="ECO:0000256" key="7">
    <source>
        <dbReference type="ARBA" id="ARBA00022694"/>
    </source>
</evidence>
<evidence type="ECO:0000313" key="18">
    <source>
        <dbReference type="Proteomes" id="UP001286174"/>
    </source>
</evidence>
<dbReference type="GO" id="GO:0051539">
    <property type="term" value="F:4 iron, 4 sulfur cluster binding"/>
    <property type="evidence" value="ECO:0007669"/>
    <property type="project" value="UniProtKB-KW"/>
</dbReference>
<evidence type="ECO:0000256" key="9">
    <source>
        <dbReference type="ARBA" id="ARBA00022785"/>
    </source>
</evidence>
<evidence type="ECO:0000256" key="8">
    <source>
        <dbReference type="ARBA" id="ARBA00022723"/>
    </source>
</evidence>
<dbReference type="GO" id="GO:0052693">
    <property type="term" value="F:epoxyqueuosine reductase activity"/>
    <property type="evidence" value="ECO:0007669"/>
    <property type="project" value="UniProtKB-EC"/>
</dbReference>
<evidence type="ECO:0000256" key="14">
    <source>
        <dbReference type="ARBA" id="ARBA00023284"/>
    </source>
</evidence>
<dbReference type="EMBL" id="JALBUR010000001">
    <property type="protein sequence ID" value="MDX8418587.1"/>
    <property type="molecule type" value="Genomic_DNA"/>
</dbReference>
<organism evidence="17 18">
    <name type="scientific">Grylomicrobium aquisgranensis</name>
    <dbReference type="NCBI Taxonomy" id="2926318"/>
    <lineage>
        <taxon>Bacteria</taxon>
        <taxon>Bacillati</taxon>
        <taxon>Bacillota</taxon>
        <taxon>Erysipelotrichia</taxon>
        <taxon>Erysipelotrichales</taxon>
        <taxon>Erysipelotrichaceae</taxon>
        <taxon>Grylomicrobium</taxon>
    </lineage>
</organism>
<evidence type="ECO:0000256" key="6">
    <source>
        <dbReference type="ARBA" id="ARBA00022485"/>
    </source>
</evidence>
<gene>
    <name evidence="17" type="ORF">MOZ60_00600</name>
</gene>
<keyword evidence="6" id="KW-0004">4Fe-4S</keyword>
<evidence type="ECO:0000256" key="12">
    <source>
        <dbReference type="ARBA" id="ARBA00023014"/>
    </source>
</evidence>
<keyword evidence="13" id="KW-1015">Disulfide bond</keyword>
<sequence>MNESEKEEYRTYLASRKSSQRTNWYLKSLDELKQVKVSGTKPKLLMHACCGPCAGWPLEFLHDYFDITILYNNSNIYPASEYQRREQELERLLPLLGMDDVKVVVPPYDNAAYTREVLSARADDPEGWKRCFGCYRARMKEGFAYAHAHGFAWFTTVMTISRQKDSQVLNQIGLELAKDYPDIHYFVSDFKKKGGQVRRDEIVSEFNLYHQDYCGCIYSYHERHQHDE</sequence>
<proteinExistence type="inferred from homology"/>
<evidence type="ECO:0000256" key="11">
    <source>
        <dbReference type="ARBA" id="ARBA00023004"/>
    </source>
</evidence>
<evidence type="ECO:0000256" key="1">
    <source>
        <dbReference type="ARBA" id="ARBA00002268"/>
    </source>
</evidence>
<keyword evidence="10" id="KW-0560">Oxidoreductase</keyword>
<dbReference type="RefSeq" id="WP_370595278.1">
    <property type="nucleotide sequence ID" value="NZ_JALBUR010000001.1"/>
</dbReference>
<keyword evidence="14" id="KW-0676">Redox-active center</keyword>
<keyword evidence="8" id="KW-0479">Metal-binding</keyword>
<evidence type="ECO:0000256" key="13">
    <source>
        <dbReference type="ARBA" id="ARBA00023157"/>
    </source>
</evidence>
<accession>A0AB35TZ99</accession>
<keyword evidence="9" id="KW-0671">Queuosine biosynthesis</keyword>
<dbReference type="EC" id="1.17.99.6" evidence="4"/>
<keyword evidence="7" id="KW-0819">tRNA processing</keyword>
<evidence type="ECO:0000256" key="3">
    <source>
        <dbReference type="ARBA" id="ARBA00008207"/>
    </source>
</evidence>
<evidence type="ECO:0000313" key="17">
    <source>
        <dbReference type="EMBL" id="MDX8418587.1"/>
    </source>
</evidence>
<dbReference type="GO" id="GO:0046872">
    <property type="term" value="F:metal ion binding"/>
    <property type="evidence" value="ECO:0007669"/>
    <property type="project" value="UniProtKB-KW"/>
</dbReference>
<comment type="pathway">
    <text evidence="2">tRNA modification; tRNA-queuosine biosynthesis.</text>
</comment>
<dbReference type="Proteomes" id="UP001286174">
    <property type="component" value="Unassembled WGS sequence"/>
</dbReference>
<dbReference type="PANTHER" id="PTHR36701">
    <property type="entry name" value="EPOXYQUEUOSINE REDUCTASE QUEH"/>
    <property type="match status" value="1"/>
</dbReference>
<comment type="catalytic activity">
    <reaction evidence="16">
        <text>epoxyqueuosine(34) in tRNA + AH2 = queuosine(34) in tRNA + A + H2O</text>
        <dbReference type="Rhea" id="RHEA:32159"/>
        <dbReference type="Rhea" id="RHEA-COMP:18571"/>
        <dbReference type="Rhea" id="RHEA-COMP:18582"/>
        <dbReference type="ChEBI" id="CHEBI:13193"/>
        <dbReference type="ChEBI" id="CHEBI:15377"/>
        <dbReference type="ChEBI" id="CHEBI:17499"/>
        <dbReference type="ChEBI" id="CHEBI:194431"/>
        <dbReference type="ChEBI" id="CHEBI:194443"/>
        <dbReference type="EC" id="1.17.99.6"/>
    </reaction>
</comment>
<keyword evidence="11" id="KW-0408">Iron</keyword>
<evidence type="ECO:0000256" key="4">
    <source>
        <dbReference type="ARBA" id="ARBA00012622"/>
    </source>
</evidence>
<dbReference type="PANTHER" id="PTHR36701:SF1">
    <property type="entry name" value="EPOXYQUEUOSINE REDUCTASE QUEH"/>
    <property type="match status" value="1"/>
</dbReference>
<evidence type="ECO:0000256" key="16">
    <source>
        <dbReference type="ARBA" id="ARBA00047415"/>
    </source>
</evidence>
<evidence type="ECO:0000256" key="15">
    <source>
        <dbReference type="ARBA" id="ARBA00031446"/>
    </source>
</evidence>